<dbReference type="Pfam" id="PF00106">
    <property type="entry name" value="adh_short"/>
    <property type="match status" value="1"/>
</dbReference>
<evidence type="ECO:0000256" key="2">
    <source>
        <dbReference type="ARBA" id="ARBA00022857"/>
    </source>
</evidence>
<accession>A0A561SMU7</accession>
<comment type="similarity">
    <text evidence="1 4">Belongs to the short-chain dehydrogenases/reductases (SDR) family.</text>
</comment>
<reference evidence="5 6" key="1">
    <citation type="submission" date="2019-06" db="EMBL/GenBank/DDBJ databases">
        <title>Sequencing the genomes of 1000 actinobacteria strains.</title>
        <authorList>
            <person name="Klenk H.-P."/>
        </authorList>
    </citation>
    <scope>NUCLEOTIDE SEQUENCE [LARGE SCALE GENOMIC DNA]</scope>
    <source>
        <strain evidence="5 6">DSM 45671</strain>
    </source>
</reference>
<dbReference type="PROSITE" id="PS00061">
    <property type="entry name" value="ADH_SHORT"/>
    <property type="match status" value="1"/>
</dbReference>
<dbReference type="InterPro" id="IPR002347">
    <property type="entry name" value="SDR_fam"/>
</dbReference>
<dbReference type="Proteomes" id="UP000321261">
    <property type="component" value="Unassembled WGS sequence"/>
</dbReference>
<dbReference type="GO" id="GO:0016491">
    <property type="term" value="F:oxidoreductase activity"/>
    <property type="evidence" value="ECO:0007669"/>
    <property type="project" value="UniProtKB-KW"/>
</dbReference>
<evidence type="ECO:0000313" key="5">
    <source>
        <dbReference type="EMBL" id="TWF76188.1"/>
    </source>
</evidence>
<keyword evidence="6" id="KW-1185">Reference proteome</keyword>
<comment type="caution">
    <text evidence="5">The sequence shown here is derived from an EMBL/GenBank/DDBJ whole genome shotgun (WGS) entry which is preliminary data.</text>
</comment>
<dbReference type="PRINTS" id="PR00081">
    <property type="entry name" value="GDHRDH"/>
</dbReference>
<keyword evidence="3" id="KW-0560">Oxidoreductase</keyword>
<evidence type="ECO:0000256" key="3">
    <source>
        <dbReference type="ARBA" id="ARBA00023002"/>
    </source>
</evidence>
<organism evidence="5 6">
    <name type="scientific">Pseudonocardia hierapolitana</name>
    <dbReference type="NCBI Taxonomy" id="1128676"/>
    <lineage>
        <taxon>Bacteria</taxon>
        <taxon>Bacillati</taxon>
        <taxon>Actinomycetota</taxon>
        <taxon>Actinomycetes</taxon>
        <taxon>Pseudonocardiales</taxon>
        <taxon>Pseudonocardiaceae</taxon>
        <taxon>Pseudonocardia</taxon>
    </lineage>
</organism>
<dbReference type="PRINTS" id="PR00080">
    <property type="entry name" value="SDRFAMILY"/>
</dbReference>
<dbReference type="Gene3D" id="3.40.50.720">
    <property type="entry name" value="NAD(P)-binding Rossmann-like Domain"/>
    <property type="match status" value="1"/>
</dbReference>
<dbReference type="InterPro" id="IPR036291">
    <property type="entry name" value="NAD(P)-bd_dom_sf"/>
</dbReference>
<name>A0A561SMU7_9PSEU</name>
<dbReference type="EMBL" id="VIWU01000001">
    <property type="protein sequence ID" value="TWF76188.1"/>
    <property type="molecule type" value="Genomic_DNA"/>
</dbReference>
<proteinExistence type="inferred from homology"/>
<dbReference type="PANTHER" id="PTHR43490:SF99">
    <property type="entry name" value="SHORT-CHAIN DEHYDROGENASE_REDUCTASE"/>
    <property type="match status" value="1"/>
</dbReference>
<dbReference type="SUPFAM" id="SSF51735">
    <property type="entry name" value="NAD(P)-binding Rossmann-fold domains"/>
    <property type="match status" value="1"/>
</dbReference>
<sequence length="256" mass="26556">MVVLPFPPSRRPWQSTPAWTNVEHMTITFITGANKGLGHETARRLIELGHTVLIGARDPERGEAAAAALGARFVPIDVTDDASVAAAAANVAEREGSIDVLINNAGVHGPAGDPSTLTGADVLGVLDVNVAGVVRTTTAFLPLLRRSPDPVVVNVSSGMGSLAHTHDPSRAESKVVAPLYTASKAALTMLTTQYAKAWPDIRINAADPGYTATDLNGHSGPQTVTEGTDAIVGLATEKPGAGSGRFVDRTGEITWS</sequence>
<dbReference type="InterPro" id="IPR020904">
    <property type="entry name" value="Sc_DH/Rdtase_CS"/>
</dbReference>
<evidence type="ECO:0000313" key="6">
    <source>
        <dbReference type="Proteomes" id="UP000321261"/>
    </source>
</evidence>
<gene>
    <name evidence="5" type="ORF">FHX44_112076</name>
</gene>
<dbReference type="AlphaFoldDB" id="A0A561SMU7"/>
<protein>
    <submittedName>
        <fullName evidence="5">NAD(P)-dependent dehydrogenase (Short-subunit alcohol dehydrogenase family)</fullName>
    </submittedName>
</protein>
<keyword evidence="2" id="KW-0521">NADP</keyword>
<evidence type="ECO:0000256" key="1">
    <source>
        <dbReference type="ARBA" id="ARBA00006484"/>
    </source>
</evidence>
<evidence type="ECO:0000256" key="4">
    <source>
        <dbReference type="RuleBase" id="RU000363"/>
    </source>
</evidence>
<dbReference type="PANTHER" id="PTHR43490">
    <property type="entry name" value="(+)-NEOMENTHOL DEHYDROGENASE"/>
    <property type="match status" value="1"/>
</dbReference>